<dbReference type="Proteomes" id="UP000721415">
    <property type="component" value="Unassembled WGS sequence"/>
</dbReference>
<dbReference type="EMBL" id="JACBXQ010000004">
    <property type="protein sequence ID" value="MBG9986814.1"/>
    <property type="molecule type" value="Genomic_DNA"/>
</dbReference>
<dbReference type="PANTHER" id="PTHR33545:SF4">
    <property type="entry name" value="UPF0750 MEMBRANE PROTEIN YXKD"/>
    <property type="match status" value="1"/>
</dbReference>
<gene>
    <name evidence="8" type="ORF">HZY91_07870</name>
</gene>
<evidence type="ECO:0000259" key="7">
    <source>
        <dbReference type="Pfam" id="PF10035"/>
    </source>
</evidence>
<feature type="domain" description="DUF2179" evidence="7">
    <location>
        <begin position="216"/>
        <end position="270"/>
    </location>
</feature>
<proteinExistence type="predicted"/>
<feature type="transmembrane region" description="Helical" evidence="6">
    <location>
        <begin position="74"/>
        <end position="91"/>
    </location>
</feature>
<evidence type="ECO:0000256" key="4">
    <source>
        <dbReference type="ARBA" id="ARBA00022989"/>
    </source>
</evidence>
<feature type="transmembrane region" description="Helical" evidence="6">
    <location>
        <begin position="47"/>
        <end position="67"/>
    </location>
</feature>
<comment type="caution">
    <text evidence="8">The sequence shown here is derived from an EMBL/GenBank/DDBJ whole genome shotgun (WGS) entry which is preliminary data.</text>
</comment>
<dbReference type="InterPro" id="IPR051461">
    <property type="entry name" value="UPF0750_membrane"/>
</dbReference>
<feature type="transmembrane region" description="Helical" evidence="6">
    <location>
        <begin position="103"/>
        <end position="121"/>
    </location>
</feature>
<organism evidence="8 9">
    <name type="scientific">Facklamia lactis</name>
    <dbReference type="NCBI Taxonomy" id="2749967"/>
    <lineage>
        <taxon>Bacteria</taxon>
        <taxon>Bacillati</taxon>
        <taxon>Bacillota</taxon>
        <taxon>Bacilli</taxon>
        <taxon>Lactobacillales</taxon>
        <taxon>Aerococcaceae</taxon>
        <taxon>Facklamia</taxon>
    </lineage>
</organism>
<dbReference type="Gene3D" id="3.30.70.120">
    <property type="match status" value="1"/>
</dbReference>
<evidence type="ECO:0000313" key="8">
    <source>
        <dbReference type="EMBL" id="MBG9986814.1"/>
    </source>
</evidence>
<evidence type="ECO:0000256" key="6">
    <source>
        <dbReference type="SAM" id="Phobius"/>
    </source>
</evidence>
<dbReference type="InterPro" id="IPR003740">
    <property type="entry name" value="YitT"/>
</dbReference>
<dbReference type="PANTHER" id="PTHR33545">
    <property type="entry name" value="UPF0750 MEMBRANE PROTEIN YITT-RELATED"/>
    <property type="match status" value="1"/>
</dbReference>
<dbReference type="InterPro" id="IPR015867">
    <property type="entry name" value="N-reg_PII/ATP_PRibTrfase_C"/>
</dbReference>
<dbReference type="InterPro" id="IPR019264">
    <property type="entry name" value="DUF2179"/>
</dbReference>
<keyword evidence="3 6" id="KW-0812">Transmembrane</keyword>
<evidence type="ECO:0000256" key="3">
    <source>
        <dbReference type="ARBA" id="ARBA00022692"/>
    </source>
</evidence>
<dbReference type="Pfam" id="PF10035">
    <property type="entry name" value="DUF2179"/>
    <property type="match status" value="1"/>
</dbReference>
<dbReference type="Pfam" id="PF02588">
    <property type="entry name" value="YitT_membrane"/>
    <property type="match status" value="1"/>
</dbReference>
<protein>
    <submittedName>
        <fullName evidence="8">YitT family protein</fullName>
    </submittedName>
</protein>
<feature type="transmembrane region" description="Helical" evidence="6">
    <location>
        <begin position="7"/>
        <end position="27"/>
    </location>
</feature>
<comment type="subcellular location">
    <subcellularLocation>
        <location evidence="1">Cell membrane</location>
        <topology evidence="1">Multi-pass membrane protein</topology>
    </subcellularLocation>
</comment>
<reference evidence="8 9" key="1">
    <citation type="submission" date="2020-07" db="EMBL/GenBank/DDBJ databases">
        <title>Facklamia lactis sp. nov., isolated from raw milk.</title>
        <authorList>
            <person name="Doll E.V."/>
            <person name="Huptas C."/>
            <person name="Staib L."/>
            <person name="Wenning M."/>
            <person name="Scherer S."/>
        </authorList>
    </citation>
    <scope>NUCLEOTIDE SEQUENCE [LARGE SCALE GENOMIC DNA]</scope>
    <source>
        <strain evidence="8 9">DSM 111018</strain>
    </source>
</reference>
<dbReference type="PIRSF" id="PIRSF006483">
    <property type="entry name" value="Membrane_protein_YitT"/>
    <property type="match status" value="1"/>
</dbReference>
<dbReference type="RefSeq" id="WP_197115726.1">
    <property type="nucleotide sequence ID" value="NZ_JACBXQ010000004.1"/>
</dbReference>
<keyword evidence="5 6" id="KW-0472">Membrane</keyword>
<keyword evidence="9" id="KW-1185">Reference proteome</keyword>
<keyword evidence="4 6" id="KW-1133">Transmembrane helix</keyword>
<evidence type="ECO:0000256" key="2">
    <source>
        <dbReference type="ARBA" id="ARBA00022475"/>
    </source>
</evidence>
<evidence type="ECO:0000313" key="9">
    <source>
        <dbReference type="Proteomes" id="UP000721415"/>
    </source>
</evidence>
<keyword evidence="2" id="KW-1003">Cell membrane</keyword>
<name>A0ABS0LS35_9LACT</name>
<evidence type="ECO:0000256" key="1">
    <source>
        <dbReference type="ARBA" id="ARBA00004651"/>
    </source>
</evidence>
<evidence type="ECO:0000256" key="5">
    <source>
        <dbReference type="ARBA" id="ARBA00023136"/>
    </source>
</evidence>
<dbReference type="CDD" id="cd16380">
    <property type="entry name" value="YitT_C"/>
    <property type="match status" value="1"/>
</dbReference>
<accession>A0ABS0LS35</accession>
<sequence length="291" mass="31696">MKKIAKSIVMTLVGTMLVAISINMVSLPNELGEGGVTGFTLFLHYTLNFNIPMTAFVANLILLILGWKLLDKMTIIYTLISVVALSFYLAHIHVPAFTPDNQITAPLVTGVLMGSGLGIVIRGGGSTGGTDIIALIINKFLGISVSNALLITDAIIVTSLIFVIGLEKGVISIIGILLTSRILNFWITGYNPKNAIFVISEHYEEIGKEIVENVKRGVTVFNGYGFYSGNDRKILYIVVSNRQLMAVQRIIRRLDPKAFMAVNAIQQVDGEGFTFMPEANPNLYPESSVVE</sequence>